<dbReference type="Gene3D" id="2.60.40.420">
    <property type="entry name" value="Cupredoxins - blue copper proteins"/>
    <property type="match status" value="1"/>
</dbReference>
<dbReference type="EMBL" id="MGGP01000024">
    <property type="protein sequence ID" value="OGM31512.1"/>
    <property type="molecule type" value="Genomic_DNA"/>
</dbReference>
<accession>A0A1F7YVZ4</accession>
<dbReference type="GO" id="GO:0046872">
    <property type="term" value="F:metal ion binding"/>
    <property type="evidence" value="ECO:0007669"/>
    <property type="project" value="UniProtKB-KW"/>
</dbReference>
<dbReference type="AlphaFoldDB" id="A0A1F7YVZ4"/>
<evidence type="ECO:0000256" key="2">
    <source>
        <dbReference type="ARBA" id="ARBA00023008"/>
    </source>
</evidence>
<proteinExistence type="predicted"/>
<gene>
    <name evidence="4" type="ORF">A2803_02125</name>
</gene>
<reference evidence="4 5" key="1">
    <citation type="journal article" date="2016" name="Nat. Commun.">
        <title>Thousands of microbial genomes shed light on interconnected biogeochemical processes in an aquifer system.</title>
        <authorList>
            <person name="Anantharaman K."/>
            <person name="Brown C.T."/>
            <person name="Hug L.A."/>
            <person name="Sharon I."/>
            <person name="Castelle C.J."/>
            <person name="Probst A.J."/>
            <person name="Thomas B.C."/>
            <person name="Singh A."/>
            <person name="Wilkins M.J."/>
            <person name="Karaoz U."/>
            <person name="Brodie E.L."/>
            <person name="Williams K.H."/>
            <person name="Hubbard S.S."/>
            <person name="Banfield J.F."/>
        </authorList>
    </citation>
    <scope>NUCLEOTIDE SEQUENCE [LARGE SCALE GENOMIC DNA]</scope>
</reference>
<feature type="domain" description="EfeO-type cupredoxin-like" evidence="3">
    <location>
        <begin position="46"/>
        <end position="138"/>
    </location>
</feature>
<dbReference type="InterPro" id="IPR008972">
    <property type="entry name" value="Cupredoxin"/>
</dbReference>
<dbReference type="Proteomes" id="UP000178870">
    <property type="component" value="Unassembled WGS sequence"/>
</dbReference>
<evidence type="ECO:0000256" key="1">
    <source>
        <dbReference type="ARBA" id="ARBA00022723"/>
    </source>
</evidence>
<protein>
    <recommendedName>
        <fullName evidence="3">EfeO-type cupredoxin-like domain-containing protein</fullName>
    </recommendedName>
</protein>
<evidence type="ECO:0000259" key="3">
    <source>
        <dbReference type="Pfam" id="PF13473"/>
    </source>
</evidence>
<comment type="caution">
    <text evidence="4">The sequence shown here is derived from an EMBL/GenBank/DDBJ whole genome shotgun (WGS) entry which is preliminary data.</text>
</comment>
<name>A0A1F7YVZ4_9BACT</name>
<dbReference type="SUPFAM" id="SSF49503">
    <property type="entry name" value="Cupredoxins"/>
    <property type="match status" value="1"/>
</dbReference>
<sequence>MLLVGIIVAVLIIGAVVVLGMGASNTADSVAEKTENTVAPIATTQSETMDEAAPENVIEVEGGSFYFKPNEIRVKAGETVTIKLNSADMMHDFVIDELDVRTEIVQGGSSGSVTFTPTEPGEYEFYCSVSNHRAQGMVGTLIVEEYTLVE</sequence>
<keyword evidence="1" id="KW-0479">Metal-binding</keyword>
<dbReference type="InterPro" id="IPR028096">
    <property type="entry name" value="EfeO_Cupredoxin"/>
</dbReference>
<dbReference type="InterPro" id="IPR033138">
    <property type="entry name" value="Cu_oxidase_CS"/>
</dbReference>
<dbReference type="PANTHER" id="PTHR38439">
    <property type="entry name" value="AURACYANIN-B"/>
    <property type="match status" value="1"/>
</dbReference>
<dbReference type="PROSITE" id="PS00079">
    <property type="entry name" value="MULTICOPPER_OXIDASE1"/>
    <property type="match status" value="1"/>
</dbReference>
<keyword evidence="2" id="KW-0186">Copper</keyword>
<organism evidence="4 5">
    <name type="scientific">Candidatus Woesebacteria bacterium RIFCSPHIGHO2_01_FULL_44_21</name>
    <dbReference type="NCBI Taxonomy" id="1802503"/>
    <lineage>
        <taxon>Bacteria</taxon>
        <taxon>Candidatus Woeseibacteriota</taxon>
    </lineage>
</organism>
<dbReference type="PANTHER" id="PTHR38439:SF3">
    <property type="entry name" value="COPPER-RESISTANT CUPROPROTEIN COPI"/>
    <property type="match status" value="1"/>
</dbReference>
<dbReference type="Pfam" id="PF13473">
    <property type="entry name" value="Cupredoxin_1"/>
    <property type="match status" value="1"/>
</dbReference>
<dbReference type="InterPro" id="IPR050845">
    <property type="entry name" value="Cu-binding_ET"/>
</dbReference>
<evidence type="ECO:0000313" key="5">
    <source>
        <dbReference type="Proteomes" id="UP000178870"/>
    </source>
</evidence>
<evidence type="ECO:0000313" key="4">
    <source>
        <dbReference type="EMBL" id="OGM31512.1"/>
    </source>
</evidence>